<evidence type="ECO:0000313" key="3">
    <source>
        <dbReference type="EMBL" id="TDD12712.1"/>
    </source>
</evidence>
<organism evidence="3 4">
    <name type="scientific">Nonomuraea deserti</name>
    <dbReference type="NCBI Taxonomy" id="1848322"/>
    <lineage>
        <taxon>Bacteria</taxon>
        <taxon>Bacillati</taxon>
        <taxon>Actinomycetota</taxon>
        <taxon>Actinomycetes</taxon>
        <taxon>Streptosporangiales</taxon>
        <taxon>Streptosporangiaceae</taxon>
        <taxon>Nonomuraea</taxon>
    </lineage>
</organism>
<dbReference type="RefSeq" id="WP_132590680.1">
    <property type="nucleotide sequence ID" value="NZ_SMKO01000001.1"/>
</dbReference>
<evidence type="ECO:0000259" key="2">
    <source>
        <dbReference type="Pfam" id="PF13360"/>
    </source>
</evidence>
<proteinExistence type="predicted"/>
<keyword evidence="1" id="KW-1133">Transmembrane helix</keyword>
<feature type="transmembrane region" description="Helical" evidence="1">
    <location>
        <begin position="149"/>
        <end position="173"/>
    </location>
</feature>
<comment type="caution">
    <text evidence="3">The sequence shown here is derived from an EMBL/GenBank/DDBJ whole genome shotgun (WGS) entry which is preliminary data.</text>
</comment>
<dbReference type="Proteomes" id="UP000295258">
    <property type="component" value="Unassembled WGS sequence"/>
</dbReference>
<sequence length="583" mass="62454">MSRPWWGWFGVGLALTGAVTAVAAYVAWWSPPDWPSLPVSSSEPPGFGMAALVLGILLIWWLVTIVKTVRGTDWRDPYGGQHADEWRVSTLTCAVGLVAAAVYQWFELKGAFSLGEPGASEAVFTAGLTATAAGFAVTALAFRAGRRGLTGALGGSAVAVVTSAIVLIAVVVLPVADSTTTKPVADGTTTKAAPQAAVPASAGKIAWRWQTPDGAPAYDVAVAGAGLVVRVTDGVVALDSVTGRERWHYRRPGSFATGFRASPDGSTVTIRSAQRTVLLDAYTGVVLAEHWKGWVDENPWLNSTGVVTSSPGHPRAKLWPGTLTGWQPTASEPAWHYSPPQGCLTGMNSDEHRFLTMARDVFAQIIICAPRIEQKSRDIDYWYGSSAFTIAVLGLDPATGAEVWRREQKVSASPESVEIHRSEDAEALSVVWGEREGMVLEQASGKVLARQRVTGSFSTKGFLDVVNGMNDDDEWTSRWKPFGMGAVKRASFSLAGLRRSRTSDIESAQLPLDDSLAVAYLSWDSREKMKATVLVTPWDTSETKRITVGLPERRLPREPVRLLPAPGAVVVTQSASSDVVGLE</sequence>
<dbReference type="Pfam" id="PF13360">
    <property type="entry name" value="PQQ_2"/>
    <property type="match status" value="1"/>
</dbReference>
<keyword evidence="1" id="KW-0472">Membrane</keyword>
<dbReference type="SUPFAM" id="SSF50998">
    <property type="entry name" value="Quinoprotein alcohol dehydrogenase-like"/>
    <property type="match status" value="1"/>
</dbReference>
<gene>
    <name evidence="3" type="ORF">E1292_00090</name>
</gene>
<dbReference type="AlphaFoldDB" id="A0A4R4W2K0"/>
<dbReference type="InterPro" id="IPR015943">
    <property type="entry name" value="WD40/YVTN_repeat-like_dom_sf"/>
</dbReference>
<dbReference type="InterPro" id="IPR011047">
    <property type="entry name" value="Quinoprotein_ADH-like_sf"/>
</dbReference>
<evidence type="ECO:0000256" key="1">
    <source>
        <dbReference type="SAM" id="Phobius"/>
    </source>
</evidence>
<feature type="transmembrane region" description="Helical" evidence="1">
    <location>
        <begin position="86"/>
        <end position="106"/>
    </location>
</feature>
<accession>A0A4R4W2K0</accession>
<dbReference type="EMBL" id="SMKO01000001">
    <property type="protein sequence ID" value="TDD12712.1"/>
    <property type="molecule type" value="Genomic_DNA"/>
</dbReference>
<reference evidence="3 4" key="1">
    <citation type="submission" date="2019-03" db="EMBL/GenBank/DDBJ databases">
        <title>Draft genome sequences of novel Actinobacteria.</title>
        <authorList>
            <person name="Sahin N."/>
            <person name="Ay H."/>
            <person name="Saygin H."/>
        </authorList>
    </citation>
    <scope>NUCLEOTIDE SEQUENCE [LARGE SCALE GENOMIC DNA]</scope>
    <source>
        <strain evidence="3 4">KC310</strain>
    </source>
</reference>
<feature type="transmembrane region" description="Helical" evidence="1">
    <location>
        <begin position="122"/>
        <end position="142"/>
    </location>
</feature>
<keyword evidence="1" id="KW-0812">Transmembrane</keyword>
<feature type="transmembrane region" description="Helical" evidence="1">
    <location>
        <begin position="47"/>
        <end position="66"/>
    </location>
</feature>
<dbReference type="Gene3D" id="2.130.10.10">
    <property type="entry name" value="YVTN repeat-like/Quinoprotein amine dehydrogenase"/>
    <property type="match status" value="1"/>
</dbReference>
<dbReference type="InterPro" id="IPR002372">
    <property type="entry name" value="PQQ_rpt_dom"/>
</dbReference>
<feature type="domain" description="Pyrrolo-quinoline quinone repeat" evidence="2">
    <location>
        <begin position="196"/>
        <end position="289"/>
    </location>
</feature>
<protein>
    <recommendedName>
        <fullName evidence="2">Pyrrolo-quinoline quinone repeat domain-containing protein</fullName>
    </recommendedName>
</protein>
<name>A0A4R4W2K0_9ACTN</name>
<keyword evidence="4" id="KW-1185">Reference proteome</keyword>
<evidence type="ECO:0000313" key="4">
    <source>
        <dbReference type="Proteomes" id="UP000295258"/>
    </source>
</evidence>